<dbReference type="InterPro" id="IPR016193">
    <property type="entry name" value="Cytidine_deaminase-like"/>
</dbReference>
<dbReference type="SUPFAM" id="SSF82199">
    <property type="entry name" value="SET domain"/>
    <property type="match status" value="1"/>
</dbReference>
<dbReference type="OMA" id="KVRWACE"/>
<organism evidence="5 6">
    <name type="scientific">Thanatephorus cucumeris (strain AG1-IA)</name>
    <name type="common">Rice sheath blight fungus</name>
    <name type="synonym">Rhizoctonia solani</name>
    <dbReference type="NCBI Taxonomy" id="983506"/>
    <lineage>
        <taxon>Eukaryota</taxon>
        <taxon>Fungi</taxon>
        <taxon>Dikarya</taxon>
        <taxon>Basidiomycota</taxon>
        <taxon>Agaricomycotina</taxon>
        <taxon>Agaricomycetes</taxon>
        <taxon>Cantharellales</taxon>
        <taxon>Ceratobasidiaceae</taxon>
        <taxon>Rhizoctonia</taxon>
        <taxon>Rhizoctonia solani AG-1</taxon>
    </lineage>
</organism>
<evidence type="ECO:0000313" key="6">
    <source>
        <dbReference type="Proteomes" id="UP000011668"/>
    </source>
</evidence>
<keyword evidence="6" id="KW-1185">Reference proteome</keyword>
<feature type="domain" description="CMP/dCMP-type deaminase" evidence="4">
    <location>
        <begin position="331"/>
        <end position="457"/>
    </location>
</feature>
<dbReference type="PROSITE" id="PS51747">
    <property type="entry name" value="CYT_DCMP_DEAMINASES_2"/>
    <property type="match status" value="1"/>
</dbReference>
<dbReference type="CDD" id="cd01285">
    <property type="entry name" value="nucleoside_deaminase"/>
    <property type="match status" value="1"/>
</dbReference>
<name>L8X714_THACA</name>
<dbReference type="Pfam" id="PF00383">
    <property type="entry name" value="dCMP_cyt_deam_1"/>
    <property type="match status" value="1"/>
</dbReference>
<evidence type="ECO:0000259" key="3">
    <source>
        <dbReference type="PROSITE" id="PS50280"/>
    </source>
</evidence>
<dbReference type="GO" id="GO:0005634">
    <property type="term" value="C:nucleus"/>
    <property type="evidence" value="ECO:0007669"/>
    <property type="project" value="TreeGrafter"/>
</dbReference>
<evidence type="ECO:0000313" key="5">
    <source>
        <dbReference type="EMBL" id="ELU44887.1"/>
    </source>
</evidence>
<protein>
    <submittedName>
        <fullName evidence="5">Cytidine and deoxycytidylate deaminase zinc-binding region domain-containing protein</fullName>
    </submittedName>
</protein>
<evidence type="ECO:0000259" key="4">
    <source>
        <dbReference type="PROSITE" id="PS51747"/>
    </source>
</evidence>
<dbReference type="Pfam" id="PF00856">
    <property type="entry name" value="SET"/>
    <property type="match status" value="1"/>
</dbReference>
<evidence type="ECO:0000256" key="1">
    <source>
        <dbReference type="ARBA" id="ARBA00022694"/>
    </source>
</evidence>
<proteinExistence type="inferred from homology"/>
<dbReference type="OrthoDB" id="3180714at2759"/>
<dbReference type="EMBL" id="AFRT01000250">
    <property type="protein sequence ID" value="ELU44887.1"/>
    <property type="molecule type" value="Genomic_DNA"/>
</dbReference>
<dbReference type="PANTHER" id="PTHR11079">
    <property type="entry name" value="CYTOSINE DEAMINASE FAMILY MEMBER"/>
    <property type="match status" value="1"/>
</dbReference>
<dbReference type="AlphaFoldDB" id="L8X714"/>
<dbReference type="InterPro" id="IPR046341">
    <property type="entry name" value="SET_dom_sf"/>
</dbReference>
<dbReference type="PANTHER" id="PTHR11079:SF156">
    <property type="entry name" value="INACTIVE TRNA-SPECIFIC ADENOSINE DEAMINASE-LIKE PROTEIN 3-RELATED"/>
    <property type="match status" value="1"/>
</dbReference>
<dbReference type="CDD" id="cd10540">
    <property type="entry name" value="SET_SpSet7-like"/>
    <property type="match status" value="1"/>
</dbReference>
<dbReference type="STRING" id="983506.L8X714"/>
<dbReference type="PROSITE" id="PS50280">
    <property type="entry name" value="SET"/>
    <property type="match status" value="1"/>
</dbReference>
<dbReference type="Gene3D" id="2.170.270.10">
    <property type="entry name" value="SET domain"/>
    <property type="match status" value="1"/>
</dbReference>
<dbReference type="GO" id="GO:0052717">
    <property type="term" value="F:tRNA-specific adenosine-34 deaminase activity"/>
    <property type="evidence" value="ECO:0007669"/>
    <property type="project" value="TreeGrafter"/>
</dbReference>
<accession>L8X714</accession>
<dbReference type="Proteomes" id="UP000011668">
    <property type="component" value="Unassembled WGS sequence"/>
</dbReference>
<dbReference type="InterPro" id="IPR002125">
    <property type="entry name" value="CMP_dCMP_dom"/>
</dbReference>
<evidence type="ECO:0000256" key="2">
    <source>
        <dbReference type="ARBA" id="ARBA00038160"/>
    </source>
</evidence>
<feature type="domain" description="SET" evidence="3">
    <location>
        <begin position="17"/>
        <end position="136"/>
    </location>
</feature>
<dbReference type="Gene3D" id="3.40.140.10">
    <property type="entry name" value="Cytidine Deaminase, domain 2"/>
    <property type="match status" value="1"/>
</dbReference>
<comment type="similarity">
    <text evidence="2">Belongs to the cytidine and deoxycytidylate deaminase family. ADAT3 subfamily.</text>
</comment>
<dbReference type="InterPro" id="IPR001214">
    <property type="entry name" value="SET_dom"/>
</dbReference>
<dbReference type="SUPFAM" id="SSF53927">
    <property type="entry name" value="Cytidine deaminase-like"/>
    <property type="match status" value="1"/>
</dbReference>
<keyword evidence="1" id="KW-0819">tRNA processing</keyword>
<comment type="caution">
    <text evidence="5">The sequence shown here is derived from an EMBL/GenBank/DDBJ whole genome shotgun (WGS) entry which is preliminary data.</text>
</comment>
<reference evidence="5 6" key="1">
    <citation type="journal article" date="2013" name="Nat. Commun.">
        <title>The evolution and pathogenic mechanisms of the rice sheath blight pathogen.</title>
        <authorList>
            <person name="Zheng A."/>
            <person name="Lin R."/>
            <person name="Xu L."/>
            <person name="Qin P."/>
            <person name="Tang C."/>
            <person name="Ai P."/>
            <person name="Zhang D."/>
            <person name="Liu Y."/>
            <person name="Sun Z."/>
            <person name="Feng H."/>
            <person name="Wang Y."/>
            <person name="Chen Y."/>
            <person name="Liang X."/>
            <person name="Fu R."/>
            <person name="Li Q."/>
            <person name="Zhang J."/>
            <person name="Yu X."/>
            <person name="Xie Z."/>
            <person name="Ding L."/>
            <person name="Guan P."/>
            <person name="Tang J."/>
            <person name="Liang Y."/>
            <person name="Wang S."/>
            <person name="Deng Q."/>
            <person name="Li S."/>
            <person name="Zhu J."/>
            <person name="Wang L."/>
            <person name="Liu H."/>
            <person name="Li P."/>
        </authorList>
    </citation>
    <scope>NUCLEOTIDE SEQUENCE [LARGE SCALE GENOMIC DNA]</scope>
    <source>
        <strain evidence="6">AG-1 IA</strain>
    </source>
</reference>
<sequence>MLKKLHQRAWLFAPSKKRVEVYLVGHVFVFNHFPLKLSVSIATSSIPARTLIDISPVLLFSTEEYTHARRTVVDHYTFVWNDCGNSFMALPLGLGSIFNHSREPNVSYQLDKKAKTIEYRTTRQIDPGDELCIYYGSDDKLWFHMQGDSTIPPDLLLPREESQPLPFGLSVDVEDIDVDKVLEGRTTTLEGVMSKPLFQVVKVLSQDEQEEAPGMPITTMDVWAVDVTIPSLLKSFMDTVRKNGLDTDDLKHLKRVRTINGKKSIILSSAGTPETLLPQLPEGVGSPYIIQVPKRVANSQEQLIRKNELWPVNYNPHIIAEEHIWTPEEAEWLKSGINAAISAALQAKNTGELPIGVHIKPPLGVVGPIVTAYDARQSLGHPLRHAAQVAVRQVAELWPRAETVAMERRNGAAYLLTGLTIFITHEPCIMCSMSLLHSRVARVVFIQPMVDTGGCSKEGVCIPALNGVNHRFEVVQWHGSKECKDPFLGIPQTLDV</sequence>
<dbReference type="HOGENOM" id="CLU_013817_0_1_1"/>
<dbReference type="GO" id="GO:0005737">
    <property type="term" value="C:cytoplasm"/>
    <property type="evidence" value="ECO:0007669"/>
    <property type="project" value="TreeGrafter"/>
</dbReference>
<dbReference type="GO" id="GO:0008033">
    <property type="term" value="P:tRNA processing"/>
    <property type="evidence" value="ECO:0007669"/>
    <property type="project" value="UniProtKB-KW"/>
</dbReference>
<gene>
    <name evidence="5" type="ORF">AG1IA_01083</name>
</gene>